<dbReference type="Gene3D" id="3.40.50.300">
    <property type="entry name" value="P-loop containing nucleotide triphosphate hydrolases"/>
    <property type="match status" value="1"/>
</dbReference>
<protein>
    <recommendedName>
        <fullName evidence="1">Guanylate-binding protein N-terminal domain-containing protein</fullName>
    </recommendedName>
</protein>
<dbReference type="EMBL" id="OE002758">
    <property type="protein sequence ID" value="CAD7459273.1"/>
    <property type="molecule type" value="Genomic_DNA"/>
</dbReference>
<evidence type="ECO:0000313" key="2">
    <source>
        <dbReference type="EMBL" id="CAD7459273.1"/>
    </source>
</evidence>
<organism evidence="2">
    <name type="scientific">Timema tahoe</name>
    <dbReference type="NCBI Taxonomy" id="61484"/>
    <lineage>
        <taxon>Eukaryota</taxon>
        <taxon>Metazoa</taxon>
        <taxon>Ecdysozoa</taxon>
        <taxon>Arthropoda</taxon>
        <taxon>Hexapoda</taxon>
        <taxon>Insecta</taxon>
        <taxon>Pterygota</taxon>
        <taxon>Neoptera</taxon>
        <taxon>Polyneoptera</taxon>
        <taxon>Phasmatodea</taxon>
        <taxon>Timematodea</taxon>
        <taxon>Timematoidea</taxon>
        <taxon>Timematidae</taxon>
        <taxon>Timema</taxon>
    </lineage>
</organism>
<dbReference type="GO" id="GO:0005525">
    <property type="term" value="F:GTP binding"/>
    <property type="evidence" value="ECO:0007669"/>
    <property type="project" value="InterPro"/>
</dbReference>
<dbReference type="GO" id="GO:0003924">
    <property type="term" value="F:GTPase activity"/>
    <property type="evidence" value="ECO:0007669"/>
    <property type="project" value="InterPro"/>
</dbReference>
<dbReference type="InterPro" id="IPR015894">
    <property type="entry name" value="Guanylate-bd_N"/>
</dbReference>
<dbReference type="AlphaFoldDB" id="A0A7R9NWY0"/>
<sequence>MAVGFNETNQQTEEAHWMRQRIRDSFAEISCFLMPHPGKKVTIEENYDGKVAVAVEQKDVPATLVAVEQKDVPATLVVVEQKDVPATLVAVEQKEVPATGELIMDGFENMDCGTVQAVERVGGAACASAEERDKGPTEQ</sequence>
<accession>A0A7R9NWY0</accession>
<feature type="domain" description="Guanylate-binding protein N-terminal" evidence="1">
    <location>
        <begin position="7"/>
        <end position="49"/>
    </location>
</feature>
<proteinExistence type="predicted"/>
<dbReference type="InterPro" id="IPR027417">
    <property type="entry name" value="P-loop_NTPase"/>
</dbReference>
<evidence type="ECO:0000259" key="1">
    <source>
        <dbReference type="Pfam" id="PF02263"/>
    </source>
</evidence>
<gene>
    <name evidence="2" type="ORF">TTEB3V08_LOCUS7235</name>
</gene>
<name>A0A7R9NWY0_9NEOP</name>
<dbReference type="Pfam" id="PF02263">
    <property type="entry name" value="GBP"/>
    <property type="match status" value="1"/>
</dbReference>
<reference evidence="2" key="1">
    <citation type="submission" date="2020-11" db="EMBL/GenBank/DDBJ databases">
        <authorList>
            <person name="Tran Van P."/>
        </authorList>
    </citation>
    <scope>NUCLEOTIDE SEQUENCE</scope>
</reference>